<comment type="caution">
    <text evidence="1">The sequence shown here is derived from an EMBL/GenBank/DDBJ whole genome shotgun (WGS) entry which is preliminary data.</text>
</comment>
<organism evidence="1 2">
    <name type="scientific">Mucuna pruriens</name>
    <name type="common">Velvet bean</name>
    <name type="synonym">Dolichos pruriens</name>
    <dbReference type="NCBI Taxonomy" id="157652"/>
    <lineage>
        <taxon>Eukaryota</taxon>
        <taxon>Viridiplantae</taxon>
        <taxon>Streptophyta</taxon>
        <taxon>Embryophyta</taxon>
        <taxon>Tracheophyta</taxon>
        <taxon>Spermatophyta</taxon>
        <taxon>Magnoliopsida</taxon>
        <taxon>eudicotyledons</taxon>
        <taxon>Gunneridae</taxon>
        <taxon>Pentapetalae</taxon>
        <taxon>rosids</taxon>
        <taxon>fabids</taxon>
        <taxon>Fabales</taxon>
        <taxon>Fabaceae</taxon>
        <taxon>Papilionoideae</taxon>
        <taxon>50 kb inversion clade</taxon>
        <taxon>NPAAA clade</taxon>
        <taxon>indigoferoid/millettioid clade</taxon>
        <taxon>Phaseoleae</taxon>
        <taxon>Mucuna</taxon>
    </lineage>
</organism>
<evidence type="ECO:0000313" key="2">
    <source>
        <dbReference type="Proteomes" id="UP000257109"/>
    </source>
</evidence>
<accession>A0A371E2J3</accession>
<reference evidence="1" key="1">
    <citation type="submission" date="2018-05" db="EMBL/GenBank/DDBJ databases">
        <title>Draft genome of Mucuna pruriens seed.</title>
        <authorList>
            <person name="Nnadi N.E."/>
            <person name="Vos R."/>
            <person name="Hasami M.H."/>
            <person name="Devisetty U.K."/>
            <person name="Aguiy J.C."/>
        </authorList>
    </citation>
    <scope>NUCLEOTIDE SEQUENCE [LARGE SCALE GENOMIC DNA]</scope>
    <source>
        <strain evidence="1">JCA_2017</strain>
    </source>
</reference>
<dbReference type="EMBL" id="QJKJ01016984">
    <property type="protein sequence ID" value="RDX60261.1"/>
    <property type="molecule type" value="Genomic_DNA"/>
</dbReference>
<dbReference type="OrthoDB" id="1784034at2759"/>
<protein>
    <submittedName>
        <fullName evidence="1">Uncharacterized protein</fullName>
    </submittedName>
</protein>
<gene>
    <name evidence="1" type="ORF">CR513_61608</name>
</gene>
<dbReference type="AlphaFoldDB" id="A0A371E2J3"/>
<proteinExistence type="predicted"/>
<dbReference type="Proteomes" id="UP000257109">
    <property type="component" value="Unassembled WGS sequence"/>
</dbReference>
<keyword evidence="2" id="KW-1185">Reference proteome</keyword>
<evidence type="ECO:0000313" key="1">
    <source>
        <dbReference type="EMBL" id="RDX60261.1"/>
    </source>
</evidence>
<name>A0A371E2J3_MUCPR</name>
<feature type="non-terminal residue" evidence="1">
    <location>
        <position position="1"/>
    </location>
</feature>
<sequence>MTRYNQCNSLEVSAYYFGLNLHSTPGIYQKTELTLTRSKETQLPGSRPFAMKSKTFFGGTGSQKEVAALSTIPGGLPGSSVLFLVMTLTSSHPVADSVVQACAVEAPTPAQ</sequence>